<dbReference type="PANTHER" id="PTHR11659">
    <property type="entry name" value="GLUTAMYL-TRNA GLN AMIDOTRANSFERASE SUBUNIT B MITOCHONDRIAL AND PROKARYOTIC PET112-RELATED"/>
    <property type="match status" value="1"/>
</dbReference>
<comment type="caution">
    <text evidence="7">The sequence shown here is derived from an EMBL/GenBank/DDBJ whole genome shotgun (WGS) entry which is preliminary data.</text>
</comment>
<keyword evidence="1" id="KW-0436">Ligase</keyword>
<dbReference type="Pfam" id="PF02637">
    <property type="entry name" value="GatB_Yqey"/>
    <property type="match status" value="1"/>
</dbReference>
<reference evidence="7" key="1">
    <citation type="journal article" date="2020" name="Nat. Commun.">
        <title>Large-scale genome sequencing of mycorrhizal fungi provides insights into the early evolution of symbiotic traits.</title>
        <authorList>
            <person name="Miyauchi S."/>
            <person name="Kiss E."/>
            <person name="Kuo A."/>
            <person name="Drula E."/>
            <person name="Kohler A."/>
            <person name="Sanchez-Garcia M."/>
            <person name="Morin E."/>
            <person name="Andreopoulos B."/>
            <person name="Barry K.W."/>
            <person name="Bonito G."/>
            <person name="Buee M."/>
            <person name="Carver A."/>
            <person name="Chen C."/>
            <person name="Cichocki N."/>
            <person name="Clum A."/>
            <person name="Culley D."/>
            <person name="Crous P.W."/>
            <person name="Fauchery L."/>
            <person name="Girlanda M."/>
            <person name="Hayes R.D."/>
            <person name="Keri Z."/>
            <person name="LaButti K."/>
            <person name="Lipzen A."/>
            <person name="Lombard V."/>
            <person name="Magnuson J."/>
            <person name="Maillard F."/>
            <person name="Murat C."/>
            <person name="Nolan M."/>
            <person name="Ohm R.A."/>
            <person name="Pangilinan J."/>
            <person name="Pereira M.F."/>
            <person name="Perotto S."/>
            <person name="Peter M."/>
            <person name="Pfister S."/>
            <person name="Riley R."/>
            <person name="Sitrit Y."/>
            <person name="Stielow J.B."/>
            <person name="Szollosi G."/>
            <person name="Zifcakova L."/>
            <person name="Stursova M."/>
            <person name="Spatafora J.W."/>
            <person name="Tedersoo L."/>
            <person name="Vaario L.M."/>
            <person name="Yamada A."/>
            <person name="Yan M."/>
            <person name="Wang P."/>
            <person name="Xu J."/>
            <person name="Bruns T."/>
            <person name="Baldrian P."/>
            <person name="Vilgalys R."/>
            <person name="Dunand C."/>
            <person name="Henrissat B."/>
            <person name="Grigoriev I.V."/>
            <person name="Hibbett D."/>
            <person name="Nagy L.G."/>
            <person name="Martin F.M."/>
        </authorList>
    </citation>
    <scope>NUCLEOTIDE SEQUENCE</scope>
    <source>
        <strain evidence="7">UH-Tt-Lm1</strain>
    </source>
</reference>
<evidence type="ECO:0000256" key="2">
    <source>
        <dbReference type="ARBA" id="ARBA00022741"/>
    </source>
</evidence>
<keyword evidence="3" id="KW-0067">ATP-binding</keyword>
<dbReference type="Pfam" id="PF02934">
    <property type="entry name" value="GatB_N"/>
    <property type="match status" value="1"/>
</dbReference>
<evidence type="ECO:0000256" key="3">
    <source>
        <dbReference type="ARBA" id="ARBA00022840"/>
    </source>
</evidence>
<proteinExistence type="predicted"/>
<dbReference type="GO" id="GO:0032543">
    <property type="term" value="P:mitochondrial translation"/>
    <property type="evidence" value="ECO:0007669"/>
    <property type="project" value="TreeGrafter"/>
</dbReference>
<keyword evidence="2" id="KW-0547">Nucleotide-binding</keyword>
<dbReference type="Proteomes" id="UP000736335">
    <property type="component" value="Unassembled WGS sequence"/>
</dbReference>
<feature type="domain" description="Asn/Gln amidotransferase" evidence="6">
    <location>
        <begin position="332"/>
        <end position="485"/>
    </location>
</feature>
<dbReference type="EMBL" id="WIUZ02000040">
    <property type="protein sequence ID" value="KAF9777408.1"/>
    <property type="molecule type" value="Genomic_DNA"/>
</dbReference>
<name>A0A9P6H1Z6_9AGAM</name>
<gene>
    <name evidence="7" type="ORF">BJ322DRAFT_1096722</name>
</gene>
<evidence type="ECO:0000256" key="1">
    <source>
        <dbReference type="ARBA" id="ARBA00022598"/>
    </source>
</evidence>
<dbReference type="SUPFAM" id="SSF89095">
    <property type="entry name" value="GatB/YqeY motif"/>
    <property type="match status" value="1"/>
</dbReference>
<dbReference type="PROSITE" id="PS01234">
    <property type="entry name" value="GATB"/>
    <property type="match status" value="1"/>
</dbReference>
<dbReference type="PANTHER" id="PTHR11659:SF0">
    <property type="entry name" value="GLUTAMYL-TRNA(GLN) AMIDOTRANSFERASE SUBUNIT B, MITOCHONDRIAL"/>
    <property type="match status" value="1"/>
</dbReference>
<dbReference type="InterPro" id="IPR023168">
    <property type="entry name" value="GatB_Yqey_C_2"/>
</dbReference>
<dbReference type="SUPFAM" id="SSF55931">
    <property type="entry name" value="Glutamine synthetase/guanido kinase"/>
    <property type="match status" value="1"/>
</dbReference>
<dbReference type="InterPro" id="IPR003789">
    <property type="entry name" value="Asn/Gln_tRNA_amidoTrase-B-like"/>
</dbReference>
<dbReference type="SMART" id="SM00845">
    <property type="entry name" value="GatB_Yqey"/>
    <property type="match status" value="1"/>
</dbReference>
<dbReference type="AlphaFoldDB" id="A0A9P6H1Z6"/>
<accession>A0A9P6H1Z6</accession>
<dbReference type="InterPro" id="IPR017958">
    <property type="entry name" value="Gln-tRNA_amidoTrfase_suB_CS"/>
</dbReference>
<keyword evidence="8" id="KW-1185">Reference proteome</keyword>
<dbReference type="GO" id="GO:0050567">
    <property type="term" value="F:glutaminyl-tRNA synthase (glutamine-hydrolyzing) activity"/>
    <property type="evidence" value="ECO:0007669"/>
    <property type="project" value="TreeGrafter"/>
</dbReference>
<comment type="catalytic activity">
    <reaction evidence="5">
        <text>L-glutamyl-tRNA(Gln) + L-glutamine + ATP + H2O = L-glutaminyl-tRNA(Gln) + L-glutamate + ADP + phosphate + H(+)</text>
        <dbReference type="Rhea" id="RHEA:17521"/>
        <dbReference type="Rhea" id="RHEA-COMP:9681"/>
        <dbReference type="Rhea" id="RHEA-COMP:9684"/>
        <dbReference type="ChEBI" id="CHEBI:15377"/>
        <dbReference type="ChEBI" id="CHEBI:15378"/>
        <dbReference type="ChEBI" id="CHEBI:29985"/>
        <dbReference type="ChEBI" id="CHEBI:30616"/>
        <dbReference type="ChEBI" id="CHEBI:43474"/>
        <dbReference type="ChEBI" id="CHEBI:58359"/>
        <dbReference type="ChEBI" id="CHEBI:78520"/>
        <dbReference type="ChEBI" id="CHEBI:78521"/>
        <dbReference type="ChEBI" id="CHEBI:456216"/>
    </reaction>
</comment>
<dbReference type="InterPro" id="IPR018027">
    <property type="entry name" value="Asn/Gln_amidotransferase"/>
</dbReference>
<evidence type="ECO:0000256" key="4">
    <source>
        <dbReference type="ARBA" id="ARBA00022917"/>
    </source>
</evidence>
<evidence type="ECO:0000259" key="6">
    <source>
        <dbReference type="SMART" id="SM00845"/>
    </source>
</evidence>
<dbReference type="GO" id="GO:0005524">
    <property type="term" value="F:ATP binding"/>
    <property type="evidence" value="ECO:0007669"/>
    <property type="project" value="UniProtKB-KW"/>
</dbReference>
<dbReference type="GO" id="GO:0005739">
    <property type="term" value="C:mitochondrion"/>
    <property type="evidence" value="ECO:0007669"/>
    <property type="project" value="TreeGrafter"/>
</dbReference>
<dbReference type="InterPro" id="IPR006075">
    <property type="entry name" value="Asn/Gln-tRNA_Trfase_suB/E_cat"/>
</dbReference>
<dbReference type="InterPro" id="IPR014746">
    <property type="entry name" value="Gln_synth/guanido_kin_cat_dom"/>
</dbReference>
<evidence type="ECO:0000256" key="5">
    <source>
        <dbReference type="ARBA" id="ARBA00047913"/>
    </source>
</evidence>
<dbReference type="GO" id="GO:0070681">
    <property type="term" value="P:glutaminyl-tRNAGln biosynthesis via transamidation"/>
    <property type="evidence" value="ECO:0007669"/>
    <property type="project" value="TreeGrafter"/>
</dbReference>
<protein>
    <submittedName>
        <fullName evidence="7">GatB/GatE catalytic domain-containing protein</fullName>
    </submittedName>
</protein>
<organism evidence="7 8">
    <name type="scientific">Thelephora terrestris</name>
    <dbReference type="NCBI Taxonomy" id="56493"/>
    <lineage>
        <taxon>Eukaryota</taxon>
        <taxon>Fungi</taxon>
        <taxon>Dikarya</taxon>
        <taxon>Basidiomycota</taxon>
        <taxon>Agaricomycotina</taxon>
        <taxon>Agaricomycetes</taxon>
        <taxon>Thelephorales</taxon>
        <taxon>Thelephoraceae</taxon>
        <taxon>Thelephora</taxon>
    </lineage>
</organism>
<dbReference type="OrthoDB" id="1722066at2759"/>
<evidence type="ECO:0000313" key="7">
    <source>
        <dbReference type="EMBL" id="KAF9777408.1"/>
    </source>
</evidence>
<keyword evidence="4" id="KW-0648">Protein biosynthesis</keyword>
<dbReference type="GO" id="GO:0030956">
    <property type="term" value="C:glutamyl-tRNA(Gln) amidotransferase complex"/>
    <property type="evidence" value="ECO:0007669"/>
    <property type="project" value="TreeGrafter"/>
</dbReference>
<evidence type="ECO:0000313" key="8">
    <source>
        <dbReference type="Proteomes" id="UP000736335"/>
    </source>
</evidence>
<dbReference type="InterPro" id="IPR017959">
    <property type="entry name" value="Asn/Gln-tRNA_amidoTrfase_suB/E"/>
</dbReference>
<sequence length="490" mass="53753">MHRWSRSHSTLAENASGDPRWFGWQVVVGIEAHAQIKSRKKLFSDSWTNDPPNLPQLADLTQPVLLSGVRTALALNSNVQRRSTFDRKHYFYKDLPAGYQLLNITVQLRSSPISLGGYLMLANCMRKVGIKQIQLEQDTGKSTFDVHLGKSSIDLNRAGTALLEIVSDPDMSSPEEAGEYVRTLQAVLRRLPQGSLRCDVNVSINKKGEPAGTRCEIKNLNSVKNMQVAIASEVFRHIEILTSGQEVKQETRGFDEEKAETFSIAKQEDAPDYRYMQIQHPTSSPDRELPDATRERLLAQGLSAQDTGVLMTADAGREVGMDGTFGQGGVVAYFDAVSEGRDPKIVVNWIVQVLFGQLAARSQTFTENQIMAAQLGSLIDMVQSGVITVSQQGPSGKLILRLMLDNPSSKTPEELAKEHSLIALDKGDSSMEAWCREVIGSNPEVADAIRAGNVNVVNKLVGRVMKKSRGTADALSVRKLLLEIIAAKGA</sequence>
<dbReference type="Gene3D" id="1.10.10.410">
    <property type="match status" value="1"/>
</dbReference>
<reference evidence="7" key="2">
    <citation type="submission" date="2020-11" db="EMBL/GenBank/DDBJ databases">
        <authorList>
            <consortium name="DOE Joint Genome Institute"/>
            <person name="Kuo A."/>
            <person name="Miyauchi S."/>
            <person name="Kiss E."/>
            <person name="Drula E."/>
            <person name="Kohler A."/>
            <person name="Sanchez-Garcia M."/>
            <person name="Andreopoulos B."/>
            <person name="Barry K.W."/>
            <person name="Bonito G."/>
            <person name="Buee M."/>
            <person name="Carver A."/>
            <person name="Chen C."/>
            <person name="Cichocki N."/>
            <person name="Clum A."/>
            <person name="Culley D."/>
            <person name="Crous P.W."/>
            <person name="Fauchery L."/>
            <person name="Girlanda M."/>
            <person name="Hayes R."/>
            <person name="Keri Z."/>
            <person name="Labutti K."/>
            <person name="Lipzen A."/>
            <person name="Lombard V."/>
            <person name="Magnuson J."/>
            <person name="Maillard F."/>
            <person name="Morin E."/>
            <person name="Murat C."/>
            <person name="Nolan M."/>
            <person name="Ohm R."/>
            <person name="Pangilinan J."/>
            <person name="Pereira M."/>
            <person name="Perotto S."/>
            <person name="Peter M."/>
            <person name="Riley R."/>
            <person name="Sitrit Y."/>
            <person name="Stielow B."/>
            <person name="Szollosi G."/>
            <person name="Zifcakova L."/>
            <person name="Stursova M."/>
            <person name="Spatafora J.W."/>
            <person name="Tedersoo L."/>
            <person name="Vaario L.-M."/>
            <person name="Yamada A."/>
            <person name="Yan M."/>
            <person name="Wang P."/>
            <person name="Xu J."/>
            <person name="Bruns T."/>
            <person name="Baldrian P."/>
            <person name="Vilgalys R."/>
            <person name="Henrissat B."/>
            <person name="Grigoriev I.V."/>
            <person name="Hibbett D."/>
            <person name="Nagy L.G."/>
            <person name="Martin F.M."/>
        </authorList>
    </citation>
    <scope>NUCLEOTIDE SEQUENCE</scope>
    <source>
        <strain evidence="7">UH-Tt-Lm1</strain>
    </source>
</reference>